<dbReference type="KEGG" id="marb:CJ263_04790"/>
<gene>
    <name evidence="1" type="ORF">CJ263_04790</name>
</gene>
<dbReference type="EMBL" id="CP022957">
    <property type="protein sequence ID" value="ASV29584.1"/>
    <property type="molecule type" value="Genomic_DNA"/>
</dbReference>
<protein>
    <submittedName>
        <fullName evidence="1">Uncharacterized protein</fullName>
    </submittedName>
</protein>
<name>A0A223V2F9_9FLAO</name>
<organism evidence="1 2">
    <name type="scientific">Maribacter cobaltidurans</name>
    <dbReference type="NCBI Taxonomy" id="1178778"/>
    <lineage>
        <taxon>Bacteria</taxon>
        <taxon>Pseudomonadati</taxon>
        <taxon>Bacteroidota</taxon>
        <taxon>Flavobacteriia</taxon>
        <taxon>Flavobacteriales</taxon>
        <taxon>Flavobacteriaceae</taxon>
        <taxon>Maribacter</taxon>
    </lineage>
</organism>
<dbReference type="AlphaFoldDB" id="A0A223V2F9"/>
<dbReference type="Proteomes" id="UP000215244">
    <property type="component" value="Chromosome"/>
</dbReference>
<evidence type="ECO:0000313" key="1">
    <source>
        <dbReference type="EMBL" id="ASV29584.1"/>
    </source>
</evidence>
<keyword evidence="2" id="KW-1185">Reference proteome</keyword>
<sequence length="181" mass="20599">MFKISITIMLLLLYSITVTAQEQNQTNTQNESESFEKRWHISGVISHTYIGSNGKGNQLFVPSWGLNIGYRLNHKLGIGLHSDIRADNFVVVRRNNNEEIERKYPLVFTLDALYNISNSLVLTVGPGIEVEQNESFGLARIGLEYEYEIGTDFYLMPTLFYDQRFDGYSTTTIGLGLAFKL</sequence>
<reference evidence="1 2" key="1">
    <citation type="submission" date="2017-08" db="EMBL/GenBank/DDBJ databases">
        <title>The complete genome sequence of Maribacter sp. B1, isolated from deep-sea sediment.</title>
        <authorList>
            <person name="Wu Y.-H."/>
            <person name="Cheng H."/>
            <person name="Xu X.-W."/>
        </authorList>
    </citation>
    <scope>NUCLEOTIDE SEQUENCE [LARGE SCALE GENOMIC DNA]</scope>
    <source>
        <strain evidence="1 2">B1</strain>
    </source>
</reference>
<accession>A0A223V2F9</accession>
<proteinExistence type="predicted"/>
<evidence type="ECO:0000313" key="2">
    <source>
        <dbReference type="Proteomes" id="UP000215244"/>
    </source>
</evidence>